<dbReference type="InterPro" id="IPR003203">
    <property type="entry name" value="CobU/CobP"/>
</dbReference>
<dbReference type="NCBIfam" id="NF004469">
    <property type="entry name" value="PRK05800.1"/>
    <property type="match status" value="1"/>
</dbReference>
<evidence type="ECO:0000256" key="14">
    <source>
        <dbReference type="ARBA" id="ARBA00022840"/>
    </source>
</evidence>
<dbReference type="EMBL" id="JADEXG010000004">
    <property type="protein sequence ID" value="MBE9076271.1"/>
    <property type="molecule type" value="Genomic_DNA"/>
</dbReference>
<feature type="active site" description="GMP-histidine intermediate" evidence="18">
    <location>
        <position position="51"/>
    </location>
</feature>
<comment type="similarity">
    <text evidence="7">Belongs to the CobU/CobP family.</text>
</comment>
<comment type="pathway">
    <text evidence="6">Cofactor biosynthesis; adenosylcobalamin biosynthesis; adenosylcobalamin from cob(II)yrinate a,c-diamide: step 5/7.</text>
</comment>
<keyword evidence="14" id="KW-0067">ATP-binding</keyword>
<dbReference type="EC" id="2.7.7.62" evidence="9"/>
<evidence type="ECO:0000256" key="6">
    <source>
        <dbReference type="ARBA" id="ARBA00005159"/>
    </source>
</evidence>
<evidence type="ECO:0000256" key="9">
    <source>
        <dbReference type="ARBA" id="ARBA00012523"/>
    </source>
</evidence>
<keyword evidence="21" id="KW-1185">Reference proteome</keyword>
<protein>
    <recommendedName>
        <fullName evidence="16">Adenosylcobinamide kinase</fullName>
        <ecNumber evidence="8">2.7.1.156</ecNumber>
        <ecNumber evidence="9">2.7.7.62</ecNumber>
    </recommendedName>
    <alternativeName>
        <fullName evidence="17">Adenosylcobinamide-phosphate guanylyltransferase</fullName>
    </alternativeName>
</protein>
<dbReference type="SUPFAM" id="SSF52540">
    <property type="entry name" value="P-loop containing nucleoside triphosphate hydrolases"/>
    <property type="match status" value="1"/>
</dbReference>
<dbReference type="UniPathway" id="UPA00148">
    <property type="reaction ID" value="UER00236"/>
</dbReference>
<comment type="caution">
    <text evidence="20">The sequence shown here is derived from an EMBL/GenBank/DDBJ whole genome shotgun (WGS) entry which is preliminary data.</text>
</comment>
<dbReference type="PANTHER" id="PTHR34848">
    <property type="match status" value="1"/>
</dbReference>
<comment type="catalytic activity">
    <reaction evidence="2">
        <text>adenosylcob(III)inamide phosphate + GTP + H(+) = adenosylcob(III)inamide-GDP + diphosphate</text>
        <dbReference type="Rhea" id="RHEA:22712"/>
        <dbReference type="ChEBI" id="CHEBI:15378"/>
        <dbReference type="ChEBI" id="CHEBI:33019"/>
        <dbReference type="ChEBI" id="CHEBI:37565"/>
        <dbReference type="ChEBI" id="CHEBI:58502"/>
        <dbReference type="ChEBI" id="CHEBI:60487"/>
        <dbReference type="EC" id="2.7.7.62"/>
    </reaction>
</comment>
<feature type="binding site" evidence="19">
    <location>
        <position position="63"/>
    </location>
    <ligand>
        <name>GTP</name>
        <dbReference type="ChEBI" id="CHEBI:37565"/>
    </ligand>
</feature>
<comment type="function">
    <text evidence="4">Catalyzes ATP-dependent phosphorylation of adenosylcobinamide and addition of GMP to adenosylcobinamide phosphate.</text>
</comment>
<sequence length="180" mass="19915">MSVTLITGPARSGKSEWAEHLAAQAAAGVIYVATAQNDPSDREWQQRIEQHRQRRPKHWQVREVPVDLTGVLRQADSERCLLIDSLGTWLANLLDQDEATWQCTQTELLAALEEFQAEVILVAEETGWGLVPAYPAGRVFRDRLGRLTRRVGAIAASVYLVSGGYALDLKRLGRVVPGDG</sequence>
<dbReference type="Gene3D" id="3.40.50.300">
    <property type="entry name" value="P-loop containing nucleotide triphosphate hydrolases"/>
    <property type="match status" value="1"/>
</dbReference>
<evidence type="ECO:0000256" key="2">
    <source>
        <dbReference type="ARBA" id="ARBA00000711"/>
    </source>
</evidence>
<evidence type="ECO:0000313" key="21">
    <source>
        <dbReference type="Proteomes" id="UP000636505"/>
    </source>
</evidence>
<name>A0A8J7A926_9CYAN</name>
<evidence type="ECO:0000256" key="17">
    <source>
        <dbReference type="ARBA" id="ARBA00030571"/>
    </source>
</evidence>
<dbReference type="AlphaFoldDB" id="A0A8J7A926"/>
<dbReference type="RefSeq" id="WP_193904929.1">
    <property type="nucleotide sequence ID" value="NZ_JADEXG010000004.1"/>
</dbReference>
<evidence type="ECO:0000313" key="20">
    <source>
        <dbReference type="EMBL" id="MBE9076271.1"/>
    </source>
</evidence>
<evidence type="ECO:0000256" key="3">
    <source>
        <dbReference type="ARBA" id="ARBA00001522"/>
    </source>
</evidence>
<keyword evidence="10" id="KW-0169">Cobalamin biosynthesis</keyword>
<keyword evidence="12 19" id="KW-0547">Nucleotide-binding</keyword>
<evidence type="ECO:0000256" key="19">
    <source>
        <dbReference type="PIRSR" id="PIRSR006135-2"/>
    </source>
</evidence>
<evidence type="ECO:0000256" key="8">
    <source>
        <dbReference type="ARBA" id="ARBA00012016"/>
    </source>
</evidence>
<evidence type="ECO:0000256" key="13">
    <source>
        <dbReference type="ARBA" id="ARBA00022777"/>
    </source>
</evidence>
<dbReference type="GO" id="GO:0043752">
    <property type="term" value="F:adenosylcobinamide kinase activity"/>
    <property type="evidence" value="ECO:0007669"/>
    <property type="project" value="UniProtKB-EC"/>
</dbReference>
<evidence type="ECO:0000256" key="11">
    <source>
        <dbReference type="ARBA" id="ARBA00022679"/>
    </source>
</evidence>
<feature type="binding site" evidence="19">
    <location>
        <position position="84"/>
    </location>
    <ligand>
        <name>GTP</name>
        <dbReference type="ChEBI" id="CHEBI:37565"/>
    </ligand>
</feature>
<dbReference type="Pfam" id="PF02283">
    <property type="entry name" value="CobU"/>
    <property type="match status" value="1"/>
</dbReference>
<evidence type="ECO:0000256" key="15">
    <source>
        <dbReference type="ARBA" id="ARBA00023134"/>
    </source>
</evidence>
<evidence type="ECO:0000256" key="7">
    <source>
        <dbReference type="ARBA" id="ARBA00007490"/>
    </source>
</evidence>
<feature type="binding site" evidence="19">
    <location>
        <begin position="8"/>
        <end position="15"/>
    </location>
    <ligand>
        <name>GTP</name>
        <dbReference type="ChEBI" id="CHEBI:37565"/>
    </ligand>
</feature>
<keyword evidence="13 20" id="KW-0418">Kinase</keyword>
<accession>A0A8J7A926</accession>
<gene>
    <name evidence="20" type="primary">cobU</name>
    <name evidence="20" type="ORF">IQ241_02990</name>
</gene>
<evidence type="ECO:0000256" key="10">
    <source>
        <dbReference type="ARBA" id="ARBA00022573"/>
    </source>
</evidence>
<feature type="binding site" evidence="19">
    <location>
        <begin position="33"/>
        <end position="35"/>
    </location>
    <ligand>
        <name>GTP</name>
        <dbReference type="ChEBI" id="CHEBI:37565"/>
    </ligand>
</feature>
<comment type="pathway">
    <text evidence="5">Cofactor biosynthesis; adenosylcobalamin biosynthesis; adenosylcobalamin from cob(II)yrinate a,c-diamide: step 6/7.</text>
</comment>
<evidence type="ECO:0000256" key="4">
    <source>
        <dbReference type="ARBA" id="ARBA00003889"/>
    </source>
</evidence>
<evidence type="ECO:0000256" key="1">
    <source>
        <dbReference type="ARBA" id="ARBA00000312"/>
    </source>
</evidence>
<dbReference type="CDD" id="cd00544">
    <property type="entry name" value="CobU"/>
    <property type="match status" value="1"/>
</dbReference>
<evidence type="ECO:0000256" key="5">
    <source>
        <dbReference type="ARBA" id="ARBA00004692"/>
    </source>
</evidence>
<proteinExistence type="inferred from homology"/>
<evidence type="ECO:0000256" key="12">
    <source>
        <dbReference type="ARBA" id="ARBA00022741"/>
    </source>
</evidence>
<keyword evidence="15 19" id="KW-0342">GTP-binding</keyword>
<evidence type="ECO:0000256" key="18">
    <source>
        <dbReference type="PIRSR" id="PIRSR006135-1"/>
    </source>
</evidence>
<dbReference type="GO" id="GO:0008820">
    <property type="term" value="F:cobinamide phosphate guanylyltransferase activity"/>
    <property type="evidence" value="ECO:0007669"/>
    <property type="project" value="UniProtKB-EC"/>
</dbReference>
<dbReference type="GO" id="GO:0009236">
    <property type="term" value="P:cobalamin biosynthetic process"/>
    <property type="evidence" value="ECO:0007669"/>
    <property type="project" value="UniProtKB-UniPathway"/>
</dbReference>
<evidence type="ECO:0000256" key="16">
    <source>
        <dbReference type="ARBA" id="ARBA00029570"/>
    </source>
</evidence>
<dbReference type="GO" id="GO:0005525">
    <property type="term" value="F:GTP binding"/>
    <property type="evidence" value="ECO:0007669"/>
    <property type="project" value="UniProtKB-KW"/>
</dbReference>
<dbReference type="InterPro" id="IPR027417">
    <property type="entry name" value="P-loop_NTPase"/>
</dbReference>
<dbReference type="GO" id="GO:0005524">
    <property type="term" value="F:ATP binding"/>
    <property type="evidence" value="ECO:0007669"/>
    <property type="project" value="UniProtKB-KW"/>
</dbReference>
<dbReference type="Proteomes" id="UP000636505">
    <property type="component" value="Unassembled WGS sequence"/>
</dbReference>
<dbReference type="PIRSF" id="PIRSF006135">
    <property type="entry name" value="CobU"/>
    <property type="match status" value="1"/>
</dbReference>
<dbReference type="EC" id="2.7.1.156" evidence="8"/>
<dbReference type="PANTHER" id="PTHR34848:SF1">
    <property type="entry name" value="BIFUNCTIONAL ADENOSYLCOBALAMIN BIOSYNTHESIS PROTEIN COBU"/>
    <property type="match status" value="1"/>
</dbReference>
<organism evidence="20 21">
    <name type="scientific">Vasconcelosia minhoensis LEGE 07310</name>
    <dbReference type="NCBI Taxonomy" id="915328"/>
    <lineage>
        <taxon>Bacteria</taxon>
        <taxon>Bacillati</taxon>
        <taxon>Cyanobacteriota</taxon>
        <taxon>Cyanophyceae</taxon>
        <taxon>Nodosilineales</taxon>
        <taxon>Cymatolegaceae</taxon>
        <taxon>Vasconcelosia</taxon>
        <taxon>Vasconcelosia minhoensis</taxon>
    </lineage>
</organism>
<comment type="catalytic activity">
    <reaction evidence="3">
        <text>adenosylcob(III)inamide + GTP = adenosylcob(III)inamide phosphate + GDP + H(+)</text>
        <dbReference type="Rhea" id="RHEA:15765"/>
        <dbReference type="ChEBI" id="CHEBI:2480"/>
        <dbReference type="ChEBI" id="CHEBI:15378"/>
        <dbReference type="ChEBI" id="CHEBI:37565"/>
        <dbReference type="ChEBI" id="CHEBI:58189"/>
        <dbReference type="ChEBI" id="CHEBI:58502"/>
        <dbReference type="EC" id="2.7.1.156"/>
    </reaction>
</comment>
<comment type="catalytic activity">
    <reaction evidence="1">
        <text>adenosylcob(III)inamide + ATP = adenosylcob(III)inamide phosphate + ADP + H(+)</text>
        <dbReference type="Rhea" id="RHEA:15769"/>
        <dbReference type="ChEBI" id="CHEBI:2480"/>
        <dbReference type="ChEBI" id="CHEBI:15378"/>
        <dbReference type="ChEBI" id="CHEBI:30616"/>
        <dbReference type="ChEBI" id="CHEBI:58502"/>
        <dbReference type="ChEBI" id="CHEBI:456216"/>
        <dbReference type="EC" id="2.7.1.156"/>
    </reaction>
</comment>
<keyword evidence="20" id="KW-0548">Nucleotidyltransferase</keyword>
<feature type="binding site" evidence="19">
    <location>
        <begin position="52"/>
        <end position="55"/>
    </location>
    <ligand>
        <name>GTP</name>
        <dbReference type="ChEBI" id="CHEBI:37565"/>
    </ligand>
</feature>
<keyword evidence="11 20" id="KW-0808">Transferase</keyword>
<reference evidence="20" key="1">
    <citation type="submission" date="2020-10" db="EMBL/GenBank/DDBJ databases">
        <authorList>
            <person name="Castelo-Branco R."/>
            <person name="Eusebio N."/>
            <person name="Adriana R."/>
            <person name="Vieira A."/>
            <person name="Brugerolle De Fraissinette N."/>
            <person name="Rezende De Castro R."/>
            <person name="Schneider M.P."/>
            <person name="Vasconcelos V."/>
            <person name="Leao P.N."/>
        </authorList>
    </citation>
    <scope>NUCLEOTIDE SEQUENCE</scope>
    <source>
        <strain evidence="20">LEGE 07310</strain>
    </source>
</reference>